<feature type="transmembrane region" description="Helical" evidence="11">
    <location>
        <begin position="84"/>
        <end position="109"/>
    </location>
</feature>
<feature type="transmembrane region" description="Helical" evidence="11">
    <location>
        <begin position="290"/>
        <end position="313"/>
    </location>
</feature>
<dbReference type="SUPFAM" id="SSF103473">
    <property type="entry name" value="MFS general substrate transporter"/>
    <property type="match status" value="1"/>
</dbReference>
<feature type="domain" description="Major facilitator superfamily (MFS) profile" evidence="12">
    <location>
        <begin position="1"/>
        <end position="345"/>
    </location>
</feature>
<accession>A0AA36N6D4</accession>
<dbReference type="SUPFAM" id="SSF48163">
    <property type="entry name" value="An anticodon-binding domain of class I aminoacyl-tRNA synthetases"/>
    <property type="match status" value="1"/>
</dbReference>
<dbReference type="GO" id="GO:0005739">
    <property type="term" value="C:mitochondrion"/>
    <property type="evidence" value="ECO:0007669"/>
    <property type="project" value="TreeGrafter"/>
</dbReference>
<evidence type="ECO:0000313" key="13">
    <source>
        <dbReference type="EMBL" id="CAJ1391107.1"/>
    </source>
</evidence>
<keyword evidence="6 10" id="KW-0067">ATP-binding</keyword>
<feature type="transmembrane region" description="Helical" evidence="11">
    <location>
        <begin position="231"/>
        <end position="250"/>
    </location>
</feature>
<comment type="similarity">
    <text evidence="2">Belongs to the class-I aminoacyl-tRNA synthetase family. Glutamate--tRNA ligase type 1 subfamily.</text>
</comment>
<evidence type="ECO:0000256" key="10">
    <source>
        <dbReference type="RuleBase" id="RU363037"/>
    </source>
</evidence>
<evidence type="ECO:0000256" key="8">
    <source>
        <dbReference type="ARBA" id="ARBA00023146"/>
    </source>
</evidence>
<evidence type="ECO:0000256" key="4">
    <source>
        <dbReference type="ARBA" id="ARBA00022598"/>
    </source>
</evidence>
<keyword evidence="8 10" id="KW-0030">Aminoacyl-tRNA synthetase</keyword>
<dbReference type="CDD" id="cd00808">
    <property type="entry name" value="GluRS_core"/>
    <property type="match status" value="1"/>
</dbReference>
<feature type="transmembrane region" description="Helical" evidence="11">
    <location>
        <begin position="256"/>
        <end position="278"/>
    </location>
</feature>
<dbReference type="GO" id="GO:0008270">
    <property type="term" value="F:zinc ion binding"/>
    <property type="evidence" value="ECO:0007669"/>
    <property type="project" value="InterPro"/>
</dbReference>
<evidence type="ECO:0000256" key="2">
    <source>
        <dbReference type="ARBA" id="ARBA00007894"/>
    </source>
</evidence>
<dbReference type="InterPro" id="IPR020751">
    <property type="entry name" value="aa-tRNA-synth_I_codon-bd_sub2"/>
</dbReference>
<dbReference type="Gene3D" id="1.20.1250.20">
    <property type="entry name" value="MFS general substrate transporter like domains"/>
    <property type="match status" value="2"/>
</dbReference>
<evidence type="ECO:0000256" key="6">
    <source>
        <dbReference type="ARBA" id="ARBA00022840"/>
    </source>
</evidence>
<dbReference type="AlphaFoldDB" id="A0AA36N6D4"/>
<dbReference type="PROSITE" id="PS00178">
    <property type="entry name" value="AA_TRNA_LIGASE_I"/>
    <property type="match status" value="1"/>
</dbReference>
<feature type="transmembrane region" description="Helical" evidence="11">
    <location>
        <begin position="319"/>
        <end position="340"/>
    </location>
</feature>
<dbReference type="Proteomes" id="UP001178507">
    <property type="component" value="Unassembled WGS sequence"/>
</dbReference>
<dbReference type="GO" id="GO:0016020">
    <property type="term" value="C:membrane"/>
    <property type="evidence" value="ECO:0007669"/>
    <property type="project" value="UniProtKB-SubCell"/>
</dbReference>
<dbReference type="EC" id="6.1.1.17" evidence="3"/>
<comment type="subcellular location">
    <subcellularLocation>
        <location evidence="1">Membrane</location>
        <topology evidence="1">Multi-pass membrane protein</topology>
    </subcellularLocation>
</comment>
<dbReference type="EMBL" id="CAUJNA010002223">
    <property type="protein sequence ID" value="CAJ1391107.1"/>
    <property type="molecule type" value="Genomic_DNA"/>
</dbReference>
<feature type="transmembrane region" description="Helical" evidence="11">
    <location>
        <begin position="166"/>
        <end position="190"/>
    </location>
</feature>
<proteinExistence type="inferred from homology"/>
<dbReference type="HAMAP" id="MF_00022">
    <property type="entry name" value="Glu_tRNA_synth_type1"/>
    <property type="match status" value="1"/>
</dbReference>
<dbReference type="InterPro" id="IPR004527">
    <property type="entry name" value="Glu-tRNA-ligase_bac/mito"/>
</dbReference>
<keyword evidence="14" id="KW-1185">Reference proteome</keyword>
<reference evidence="13" key="1">
    <citation type="submission" date="2023-08" db="EMBL/GenBank/DDBJ databases">
        <authorList>
            <person name="Chen Y."/>
            <person name="Shah S."/>
            <person name="Dougan E. K."/>
            <person name="Thang M."/>
            <person name="Chan C."/>
        </authorList>
    </citation>
    <scope>NUCLEOTIDE SEQUENCE</scope>
</reference>
<dbReference type="Pfam" id="PF19269">
    <property type="entry name" value="Anticodon_2"/>
    <property type="match status" value="1"/>
</dbReference>
<dbReference type="InterPro" id="IPR011701">
    <property type="entry name" value="MFS"/>
</dbReference>
<keyword evidence="11" id="KW-1133">Transmembrane helix</keyword>
<dbReference type="Pfam" id="PF00749">
    <property type="entry name" value="tRNA-synt_1c"/>
    <property type="match status" value="1"/>
</dbReference>
<dbReference type="InterPro" id="IPR020846">
    <property type="entry name" value="MFS_dom"/>
</dbReference>
<dbReference type="Pfam" id="PF07690">
    <property type="entry name" value="MFS_1"/>
    <property type="match status" value="1"/>
</dbReference>
<keyword evidence="4 10" id="KW-0436">Ligase</keyword>
<dbReference type="PANTHER" id="PTHR43311">
    <property type="entry name" value="GLUTAMATE--TRNA LIGASE"/>
    <property type="match status" value="1"/>
</dbReference>
<feature type="transmembrane region" description="Helical" evidence="11">
    <location>
        <begin position="30"/>
        <end position="57"/>
    </location>
</feature>
<evidence type="ECO:0000313" key="14">
    <source>
        <dbReference type="Proteomes" id="UP001178507"/>
    </source>
</evidence>
<comment type="caution">
    <text evidence="13">The sequence shown here is derived from an EMBL/GenBank/DDBJ whole genome shotgun (WGS) entry which is preliminary data.</text>
</comment>
<dbReference type="GO" id="GO:0000049">
    <property type="term" value="F:tRNA binding"/>
    <property type="evidence" value="ECO:0007669"/>
    <property type="project" value="InterPro"/>
</dbReference>
<evidence type="ECO:0000256" key="5">
    <source>
        <dbReference type="ARBA" id="ARBA00022741"/>
    </source>
</evidence>
<evidence type="ECO:0000256" key="7">
    <source>
        <dbReference type="ARBA" id="ARBA00022917"/>
    </source>
</evidence>
<dbReference type="GO" id="GO:0006424">
    <property type="term" value="P:glutamyl-tRNA aminoacylation"/>
    <property type="evidence" value="ECO:0007669"/>
    <property type="project" value="InterPro"/>
</dbReference>
<dbReference type="GO" id="GO:0022857">
    <property type="term" value="F:transmembrane transporter activity"/>
    <property type="evidence" value="ECO:0007669"/>
    <property type="project" value="InterPro"/>
</dbReference>
<organism evidence="13 14">
    <name type="scientific">Effrenium voratum</name>
    <dbReference type="NCBI Taxonomy" id="2562239"/>
    <lineage>
        <taxon>Eukaryota</taxon>
        <taxon>Sar</taxon>
        <taxon>Alveolata</taxon>
        <taxon>Dinophyceae</taxon>
        <taxon>Suessiales</taxon>
        <taxon>Symbiodiniaceae</taxon>
        <taxon>Effrenium</taxon>
    </lineage>
</organism>
<dbReference type="GO" id="GO:0004818">
    <property type="term" value="F:glutamate-tRNA ligase activity"/>
    <property type="evidence" value="ECO:0007669"/>
    <property type="project" value="UniProtKB-EC"/>
</dbReference>
<dbReference type="PROSITE" id="PS50850">
    <property type="entry name" value="MFS"/>
    <property type="match status" value="1"/>
</dbReference>
<dbReference type="InterPro" id="IPR020058">
    <property type="entry name" value="Glu/Gln-tRNA-synth_Ib_cat-dom"/>
</dbReference>
<dbReference type="InterPro" id="IPR000924">
    <property type="entry name" value="Glu/Gln-tRNA-synth"/>
</dbReference>
<dbReference type="PRINTS" id="PR00987">
    <property type="entry name" value="TRNASYNTHGLU"/>
</dbReference>
<dbReference type="InterPro" id="IPR049940">
    <property type="entry name" value="GluQ/Sye"/>
</dbReference>
<dbReference type="InterPro" id="IPR001412">
    <property type="entry name" value="aa-tRNA-synth_I_CS"/>
</dbReference>
<feature type="transmembrane region" description="Helical" evidence="11">
    <location>
        <begin position="202"/>
        <end position="224"/>
    </location>
</feature>
<gene>
    <name evidence="13" type="ORF">EVOR1521_LOCUS16371</name>
</gene>
<dbReference type="InterPro" id="IPR033910">
    <property type="entry name" value="GluRS_core"/>
</dbReference>
<keyword evidence="11" id="KW-0812">Transmembrane</keyword>
<keyword evidence="7 10" id="KW-0648">Protein biosynthesis</keyword>
<evidence type="ECO:0000256" key="1">
    <source>
        <dbReference type="ARBA" id="ARBA00004141"/>
    </source>
</evidence>
<evidence type="ECO:0000256" key="9">
    <source>
        <dbReference type="ARBA" id="ARBA00030865"/>
    </source>
</evidence>
<protein>
    <recommendedName>
        <fullName evidence="3">glutamate--tRNA ligase</fullName>
        <ecNumber evidence="3">6.1.1.17</ecNumber>
    </recommendedName>
    <alternativeName>
        <fullName evidence="9">Glutamyl-tRNA synthetase</fullName>
    </alternativeName>
</protein>
<dbReference type="InterPro" id="IPR036259">
    <property type="entry name" value="MFS_trans_sf"/>
</dbReference>
<evidence type="ECO:0000259" key="12">
    <source>
        <dbReference type="PROSITE" id="PS50850"/>
    </source>
</evidence>
<dbReference type="InterPro" id="IPR008925">
    <property type="entry name" value="aa_tRNA-synth_I_cd-bd_sf"/>
</dbReference>
<dbReference type="Gene3D" id="3.40.50.620">
    <property type="entry name" value="HUPs"/>
    <property type="match status" value="1"/>
</dbReference>
<sequence>MLATLASALTLPWLGRIVDRYGAARVTMIIVPLLALGAVGMAFSVHIATLVVVIYVLRLFGQGMMTQNALTATGRWFAANRGRAVSLVTLGHNAGEALFPFAFVALAAALGWRNAWLAGAAILILVALPLISILTAREREPLSDPPDTRAVAPRDWSRAEVMRDPLFWVLLTGVLAPAFIGTTIFFHQVYLVELRGWSLPVFASSFAVMSVTTICFVLIAGALIDRFSATALLPIFLVPLSLACLALGLLEAQWSAFLFMALLGVSYGFSSTLFGALWPEIYGTRELGAIRAVIVAMMVFGTAVGPGLTGALIDIGVAYPAQIVVMGLYCAVVAVIMTMASRRLLKRPGVMTVTVRFAPSPTGHIHIGNVRTALFNWLFARQNDGAFILRFDDTDTARSKAEYAEQIERDLRWLGIDPDRIAYQSQRMDAYEKAAQALKDAGLLYPCYETPDELERRRKIRLTRKLPPVYGREALRLTDAEKADLEARGHAPHWRFLLPNFADDPFAPKRTDVRWSDAVRGEQSVDLASMSDPVLIRGDGTYLYTLPSVVDDIEMGVTHVIRGDDHVTNTGVQMAIFRALGAEPPAFGHHNLLTTASGEGLSKRSGALSIKSLAEAGYEPMAVASLAVLTGSSTAISAMADMEALTGAFDITATTKSAARFDPADLDGLNQTLVHDLPFDVVRTRLGDAGVDVDDPRAEAFWVMIRSNVKKVADAADWWPVITDRPAKDAALDGDDLAYARAAFDCLPEGAVDATLWKRWTEAAKAQSGRKGRALFMPLRIALTGRAWGPDLSDLLPLLGREEILRRRP</sequence>
<dbReference type="NCBIfam" id="TIGR00464">
    <property type="entry name" value="gltX_bact"/>
    <property type="match status" value="1"/>
</dbReference>
<evidence type="ECO:0000256" key="11">
    <source>
        <dbReference type="SAM" id="Phobius"/>
    </source>
</evidence>
<dbReference type="SUPFAM" id="SSF52374">
    <property type="entry name" value="Nucleotidylyl transferase"/>
    <property type="match status" value="1"/>
</dbReference>
<name>A0AA36N6D4_9DINO</name>
<dbReference type="InterPro" id="IPR045462">
    <property type="entry name" value="aa-tRNA-synth_I_cd-bd"/>
</dbReference>
<dbReference type="PANTHER" id="PTHR43311:SF2">
    <property type="entry name" value="GLUTAMATE--TRNA LIGASE, MITOCHONDRIAL-RELATED"/>
    <property type="match status" value="1"/>
</dbReference>
<dbReference type="InterPro" id="IPR014729">
    <property type="entry name" value="Rossmann-like_a/b/a_fold"/>
</dbReference>
<keyword evidence="5 10" id="KW-0547">Nucleotide-binding</keyword>
<dbReference type="GO" id="GO:0005524">
    <property type="term" value="F:ATP binding"/>
    <property type="evidence" value="ECO:0007669"/>
    <property type="project" value="UniProtKB-KW"/>
</dbReference>
<evidence type="ECO:0000256" key="3">
    <source>
        <dbReference type="ARBA" id="ARBA00012835"/>
    </source>
</evidence>
<keyword evidence="11" id="KW-0472">Membrane</keyword>
<feature type="transmembrane region" description="Helical" evidence="11">
    <location>
        <begin position="115"/>
        <end position="136"/>
    </location>
</feature>
<dbReference type="Gene3D" id="1.10.10.350">
    <property type="match status" value="1"/>
</dbReference>